<reference evidence="2" key="1">
    <citation type="journal article" date="2014" name="Front. Microbiol.">
        <title>High frequency of phylogenetically diverse reductive dehalogenase-homologous genes in deep subseafloor sedimentary metagenomes.</title>
        <authorList>
            <person name="Kawai M."/>
            <person name="Futagami T."/>
            <person name="Toyoda A."/>
            <person name="Takaki Y."/>
            <person name="Nishi S."/>
            <person name="Hori S."/>
            <person name="Arai W."/>
            <person name="Tsubouchi T."/>
            <person name="Morono Y."/>
            <person name="Uchiyama I."/>
            <person name="Ito T."/>
            <person name="Fujiyama A."/>
            <person name="Inagaki F."/>
            <person name="Takami H."/>
        </authorList>
    </citation>
    <scope>NUCLEOTIDE SEQUENCE</scope>
    <source>
        <strain evidence="2">Expedition CK06-06</strain>
    </source>
</reference>
<evidence type="ECO:0000256" key="1">
    <source>
        <dbReference type="SAM" id="MobiDB-lite"/>
    </source>
</evidence>
<dbReference type="EMBL" id="BARW01037331">
    <property type="protein sequence ID" value="GAJ24074.1"/>
    <property type="molecule type" value="Genomic_DNA"/>
</dbReference>
<protein>
    <submittedName>
        <fullName evidence="2">Uncharacterized protein</fullName>
    </submittedName>
</protein>
<name>X1V311_9ZZZZ</name>
<proteinExistence type="predicted"/>
<evidence type="ECO:0000313" key="2">
    <source>
        <dbReference type="EMBL" id="GAJ24074.1"/>
    </source>
</evidence>
<feature type="region of interest" description="Disordered" evidence="1">
    <location>
        <begin position="1"/>
        <end position="23"/>
    </location>
</feature>
<gene>
    <name evidence="2" type="ORF">S12H4_57663</name>
</gene>
<dbReference type="AlphaFoldDB" id="X1V311"/>
<comment type="caution">
    <text evidence="2">The sequence shown here is derived from an EMBL/GenBank/DDBJ whole genome shotgun (WGS) entry which is preliminary data.</text>
</comment>
<sequence length="35" mass="3716">MALTEKWCTSDSDGGDGSQGDPWTFAEMLANHAAD</sequence>
<organism evidence="2">
    <name type="scientific">marine sediment metagenome</name>
    <dbReference type="NCBI Taxonomy" id="412755"/>
    <lineage>
        <taxon>unclassified sequences</taxon>
        <taxon>metagenomes</taxon>
        <taxon>ecological metagenomes</taxon>
    </lineage>
</organism>
<accession>X1V311</accession>
<feature type="non-terminal residue" evidence="2">
    <location>
        <position position="35"/>
    </location>
</feature>